<geneLocation type="plasmid" evidence="7">
    <name>psms3-2</name>
</geneLocation>
<name>A0A222EC26_9RHOB</name>
<dbReference type="InterPro" id="IPR005119">
    <property type="entry name" value="LysR_subst-bd"/>
</dbReference>
<feature type="domain" description="HTH lysR-type" evidence="5">
    <location>
        <begin position="16"/>
        <end position="71"/>
    </location>
</feature>
<evidence type="ECO:0000313" key="7">
    <source>
        <dbReference type="Proteomes" id="UP000203589"/>
    </source>
</evidence>
<keyword evidence="6" id="KW-0614">Plasmid</keyword>
<evidence type="ECO:0000256" key="1">
    <source>
        <dbReference type="ARBA" id="ARBA00009437"/>
    </source>
</evidence>
<keyword evidence="2" id="KW-0805">Transcription regulation</keyword>
<dbReference type="Pfam" id="PF03466">
    <property type="entry name" value="LysR_substrate"/>
    <property type="match status" value="1"/>
</dbReference>
<dbReference type="InterPro" id="IPR000847">
    <property type="entry name" value="LysR_HTH_N"/>
</dbReference>
<dbReference type="PANTHER" id="PTHR30126">
    <property type="entry name" value="HTH-TYPE TRANSCRIPTIONAL REGULATOR"/>
    <property type="match status" value="1"/>
</dbReference>
<evidence type="ECO:0000259" key="5">
    <source>
        <dbReference type="PROSITE" id="PS50931"/>
    </source>
</evidence>
<reference evidence="6 7" key="1">
    <citation type="submission" date="2017-07" db="EMBL/GenBank/DDBJ databases">
        <title>Genome Sequence of Antarctobacter heliothermus Strain SMS3 Isolated from a culture of the Diatom Skeletonema marinoi.</title>
        <authorList>
            <person name="Topel M."/>
            <person name="Pinder M.I.M."/>
            <person name="Johansson O.N."/>
            <person name="Kourtchenko O."/>
            <person name="Godhe A."/>
            <person name="Clarke A.K."/>
        </authorList>
    </citation>
    <scope>NUCLEOTIDE SEQUENCE [LARGE SCALE GENOMIC DNA]</scope>
    <source>
        <strain evidence="6 7">SMS3</strain>
        <plasmid evidence="7">Plasmid psms3-2</plasmid>
    </source>
</reference>
<gene>
    <name evidence="6" type="primary">tsaR</name>
    <name evidence="6" type="ORF">ANTHELSMS3_04762</name>
</gene>
<dbReference type="SUPFAM" id="SSF46785">
    <property type="entry name" value="Winged helix' DNA-binding domain"/>
    <property type="match status" value="2"/>
</dbReference>
<dbReference type="GO" id="GO:0003700">
    <property type="term" value="F:DNA-binding transcription factor activity"/>
    <property type="evidence" value="ECO:0007669"/>
    <property type="project" value="InterPro"/>
</dbReference>
<dbReference type="KEGG" id="aht:ANTHELSMS3_04762"/>
<dbReference type="GO" id="GO:0000976">
    <property type="term" value="F:transcription cis-regulatory region binding"/>
    <property type="evidence" value="ECO:0007669"/>
    <property type="project" value="TreeGrafter"/>
</dbReference>
<dbReference type="PANTHER" id="PTHR30126:SF97">
    <property type="entry name" value="HTH-TYPE TRANSCRIPTIONAL REGULATOR ABGR"/>
    <property type="match status" value="1"/>
</dbReference>
<sequence length="399" mass="42877">MTPPPPAQFDLAASGLRKLRMALTVAQSGRFSLAADQLGVSQPAVTRAVASLEDAIGLALFDRSTVHVAQTEAGTIVIGRAARAFAHLVGPDGSANLVQASDHELRALLATQEQRSIVRAARVLGLSPPAVSRSLLTLERRLGRKLYRRTRLGLLPEPGSETLTRRIKLAYSELRQAEDDLAVLVGRGKGRLSIGTLPIARSGLVPSATLATLDSFPDAEITLQDGTWDSLAQQLRDGDIDLVVGSIRRLDDDPGLTARTLFDDTIAIVAGAKHPLTGIPHPRLSDMLAYRWILPLQGVPLRTQFEALVTDSGGVLPDGVISTDSTAALRTFLLDSDRLAIAAHQQVRDDVNRGLLSLLPMQVPRTRRAIGMTTRRDHTPTALFECFVEKLVSAAATYA</sequence>
<feature type="domain" description="HTH lysR-type" evidence="5">
    <location>
        <begin position="105"/>
        <end position="157"/>
    </location>
</feature>
<keyword evidence="7" id="KW-1185">Reference proteome</keyword>
<keyword evidence="4" id="KW-0804">Transcription</keyword>
<evidence type="ECO:0000313" key="6">
    <source>
        <dbReference type="EMBL" id="ASP23660.1"/>
    </source>
</evidence>
<dbReference type="Proteomes" id="UP000203589">
    <property type="component" value="Plasmid pSMS3-2"/>
</dbReference>
<evidence type="ECO:0000256" key="2">
    <source>
        <dbReference type="ARBA" id="ARBA00023015"/>
    </source>
</evidence>
<dbReference type="SUPFAM" id="SSF53850">
    <property type="entry name" value="Periplasmic binding protein-like II"/>
    <property type="match status" value="1"/>
</dbReference>
<dbReference type="AlphaFoldDB" id="A0A222EC26"/>
<protein>
    <submittedName>
        <fullName evidence="6">HTH-type transcriptional regulator TsaR</fullName>
    </submittedName>
</protein>
<comment type="similarity">
    <text evidence="1">Belongs to the LysR transcriptional regulatory family.</text>
</comment>
<dbReference type="PRINTS" id="PR00039">
    <property type="entry name" value="HTHLYSR"/>
</dbReference>
<dbReference type="InterPro" id="IPR036388">
    <property type="entry name" value="WH-like_DNA-bd_sf"/>
</dbReference>
<dbReference type="PROSITE" id="PS50931">
    <property type="entry name" value="HTH_LYSR"/>
    <property type="match status" value="2"/>
</dbReference>
<dbReference type="InterPro" id="IPR036390">
    <property type="entry name" value="WH_DNA-bd_sf"/>
</dbReference>
<dbReference type="Gene3D" id="3.40.190.10">
    <property type="entry name" value="Periplasmic binding protein-like II"/>
    <property type="match status" value="2"/>
</dbReference>
<organism evidence="6 7">
    <name type="scientific">Antarctobacter heliothermus</name>
    <dbReference type="NCBI Taxonomy" id="74033"/>
    <lineage>
        <taxon>Bacteria</taxon>
        <taxon>Pseudomonadati</taxon>
        <taxon>Pseudomonadota</taxon>
        <taxon>Alphaproteobacteria</taxon>
        <taxon>Rhodobacterales</taxon>
        <taxon>Roseobacteraceae</taxon>
        <taxon>Antarctobacter</taxon>
    </lineage>
</organism>
<keyword evidence="3" id="KW-0238">DNA-binding</keyword>
<dbReference type="Gene3D" id="1.10.10.10">
    <property type="entry name" value="Winged helix-like DNA-binding domain superfamily/Winged helix DNA-binding domain"/>
    <property type="match status" value="2"/>
</dbReference>
<evidence type="ECO:0000256" key="3">
    <source>
        <dbReference type="ARBA" id="ARBA00023125"/>
    </source>
</evidence>
<dbReference type="RefSeq" id="WP_198319977.1">
    <property type="nucleotide sequence ID" value="NZ_CP022542.1"/>
</dbReference>
<accession>A0A222EC26</accession>
<evidence type="ECO:0000256" key="4">
    <source>
        <dbReference type="ARBA" id="ARBA00023163"/>
    </source>
</evidence>
<proteinExistence type="inferred from homology"/>
<dbReference type="EMBL" id="CP022542">
    <property type="protein sequence ID" value="ASP23660.1"/>
    <property type="molecule type" value="Genomic_DNA"/>
</dbReference>
<dbReference type="Pfam" id="PF00126">
    <property type="entry name" value="HTH_1"/>
    <property type="match status" value="2"/>
</dbReference>